<feature type="short sequence motif" description="'HIGH' region" evidence="7">
    <location>
        <begin position="34"/>
        <end position="44"/>
    </location>
</feature>
<evidence type="ECO:0000313" key="10">
    <source>
        <dbReference type="EMBL" id="TCN81381.1"/>
    </source>
</evidence>
<dbReference type="GO" id="GO:0004818">
    <property type="term" value="F:glutamate-tRNA ligase activity"/>
    <property type="evidence" value="ECO:0007669"/>
    <property type="project" value="TreeGrafter"/>
</dbReference>
<sequence length="311" mass="34804">MPQPPRGTLPRVDVAVAQDMNITTSPAYVGRFAPSPSGSLHFGSLIAALGSFLRARSCNGKWLLRIEDIDPPREIEGTADDIRRTLELYGLHWDDKVLYQSQRFNAYQACIDQLLAQGEAYFCQCSRKTIQEQMHGLYNGHCRQLALPEGAVRIYNQQQVASFDDLLLGKIQVTSDFASEDFIIQRSDGLYAYQLAVVLDDAYQEVTEIVRGADLLEASCRQLSLYRQLGLPLPQFLHLPLAVLKPGFKLSKQNHAEALDKKRPHIALQQALAFLGQPPVTVDMPERMLAQAVAQFDLQRIPKQTEILIGS</sequence>
<dbReference type="SUPFAM" id="SSF52374">
    <property type="entry name" value="Nucleotidylyl transferase"/>
    <property type="match status" value="1"/>
</dbReference>
<keyword evidence="2 7" id="KW-0479">Metal-binding</keyword>
<proteinExistence type="inferred from homology"/>
<keyword evidence="1 7" id="KW-0436">Ligase</keyword>
<organism evidence="10 11">
    <name type="scientific">Shewanella fodinae</name>
    <dbReference type="NCBI Taxonomy" id="552357"/>
    <lineage>
        <taxon>Bacteria</taxon>
        <taxon>Pseudomonadati</taxon>
        <taxon>Pseudomonadota</taxon>
        <taxon>Gammaproteobacteria</taxon>
        <taxon>Alteromonadales</taxon>
        <taxon>Shewanellaceae</taxon>
        <taxon>Shewanella</taxon>
    </lineage>
</organism>
<comment type="caution">
    <text evidence="10">The sequence shown here is derived from an EMBL/GenBank/DDBJ whole genome shotgun (WGS) entry which is preliminary data.</text>
</comment>
<evidence type="ECO:0000256" key="8">
    <source>
        <dbReference type="RuleBase" id="RU363037"/>
    </source>
</evidence>
<feature type="binding site" evidence="7">
    <location>
        <position position="125"/>
    </location>
    <ligand>
        <name>Zn(2+)</name>
        <dbReference type="ChEBI" id="CHEBI:29105"/>
    </ligand>
</feature>
<dbReference type="GO" id="GO:0006400">
    <property type="term" value="P:tRNA modification"/>
    <property type="evidence" value="ECO:0007669"/>
    <property type="project" value="InterPro"/>
</dbReference>
<keyword evidence="3 7" id="KW-0547">Nucleotide-binding</keyword>
<comment type="similarity">
    <text evidence="7">Belongs to the class-I aminoacyl-tRNA synthetase family. GluQ subfamily.</text>
</comment>
<feature type="binding site" evidence="7">
    <location>
        <begin position="31"/>
        <end position="35"/>
    </location>
    <ligand>
        <name>L-glutamate</name>
        <dbReference type="ChEBI" id="CHEBI:29985"/>
    </ligand>
</feature>
<keyword evidence="8" id="KW-0648">Protein biosynthesis</keyword>
<keyword evidence="6 7" id="KW-0030">Aminoacyl-tRNA synthetase</keyword>
<comment type="cofactor">
    <cofactor evidence="7">
        <name>Zn(2+)</name>
        <dbReference type="ChEBI" id="CHEBI:29105"/>
    </cofactor>
    <text evidence="7">Binds 1 zinc ion per subunit.</text>
</comment>
<name>A0A4R2FHA6_9GAMM</name>
<feature type="binding site" evidence="7">
    <location>
        <position position="67"/>
    </location>
    <ligand>
        <name>L-glutamate</name>
        <dbReference type="ChEBI" id="CHEBI:29985"/>
    </ligand>
</feature>
<dbReference type="GO" id="GO:0005524">
    <property type="term" value="F:ATP binding"/>
    <property type="evidence" value="ECO:0007669"/>
    <property type="project" value="UniProtKB-KW"/>
</dbReference>
<keyword evidence="11" id="KW-1185">Reference proteome</keyword>
<dbReference type="Proteomes" id="UP000294832">
    <property type="component" value="Unassembled WGS sequence"/>
</dbReference>
<dbReference type="InterPro" id="IPR020058">
    <property type="entry name" value="Glu/Gln-tRNA-synth_Ib_cat-dom"/>
</dbReference>
<dbReference type="AlphaFoldDB" id="A0A4R2FHA6"/>
<dbReference type="InterPro" id="IPR022380">
    <property type="entry name" value="Glu-Q_tRNA(Asp)_Synthase"/>
</dbReference>
<evidence type="ECO:0000256" key="7">
    <source>
        <dbReference type="HAMAP-Rule" id="MF_01428"/>
    </source>
</evidence>
<keyword evidence="4 7" id="KW-0862">Zinc</keyword>
<comment type="function">
    <text evidence="7">Catalyzes the tRNA-independent activation of glutamate in presence of ATP and the subsequent transfer of glutamate onto a tRNA(Asp). Glutamate is transferred on the 2-amino-5-(4,5-dihydroxy-2-cyclopenten-1-yl) moiety of the queuosine in the wobble position of the QUC anticodon.</text>
</comment>
<dbReference type="GO" id="GO:0005829">
    <property type="term" value="C:cytosol"/>
    <property type="evidence" value="ECO:0007669"/>
    <property type="project" value="TreeGrafter"/>
</dbReference>
<feature type="short sequence motif" description="'KMSKS' region" evidence="7">
    <location>
        <begin position="249"/>
        <end position="253"/>
    </location>
</feature>
<dbReference type="InterPro" id="IPR000924">
    <property type="entry name" value="Glu/Gln-tRNA-synth"/>
</dbReference>
<dbReference type="PANTHER" id="PTHR43311:SF1">
    <property type="entry name" value="GLUTAMYL-Q TRNA(ASP) SYNTHETASE"/>
    <property type="match status" value="1"/>
</dbReference>
<dbReference type="NCBIfam" id="TIGR03838">
    <property type="entry name" value="queuosine_YadB"/>
    <property type="match status" value="1"/>
</dbReference>
<feature type="binding site" evidence="7">
    <location>
        <position position="138"/>
    </location>
    <ligand>
        <name>Zn(2+)</name>
        <dbReference type="ChEBI" id="CHEBI:29105"/>
    </ligand>
</feature>
<dbReference type="Pfam" id="PF00749">
    <property type="entry name" value="tRNA-synt_1c"/>
    <property type="match status" value="1"/>
</dbReference>
<evidence type="ECO:0000256" key="3">
    <source>
        <dbReference type="ARBA" id="ARBA00022741"/>
    </source>
</evidence>
<dbReference type="PRINTS" id="PR00987">
    <property type="entry name" value="TRNASYNTHGLU"/>
</dbReference>
<feature type="binding site" evidence="7">
    <location>
        <position position="142"/>
    </location>
    <ligand>
        <name>Zn(2+)</name>
        <dbReference type="ChEBI" id="CHEBI:29105"/>
    </ligand>
</feature>
<dbReference type="EC" id="6.1.1.-" evidence="7"/>
<dbReference type="InterPro" id="IPR049940">
    <property type="entry name" value="GluQ/Sye"/>
</dbReference>
<evidence type="ECO:0000256" key="6">
    <source>
        <dbReference type="ARBA" id="ARBA00023146"/>
    </source>
</evidence>
<evidence type="ECO:0000256" key="1">
    <source>
        <dbReference type="ARBA" id="ARBA00022598"/>
    </source>
</evidence>
<evidence type="ECO:0000259" key="9">
    <source>
        <dbReference type="Pfam" id="PF00749"/>
    </source>
</evidence>
<evidence type="ECO:0000313" key="11">
    <source>
        <dbReference type="Proteomes" id="UP000294832"/>
    </source>
</evidence>
<protein>
    <recommendedName>
        <fullName evidence="7">Glutamyl-Q tRNA(Asp) synthetase</fullName>
        <shortName evidence="7">Glu-Q-RSs</shortName>
        <ecNumber evidence="7">6.1.1.-</ecNumber>
    </recommendedName>
</protein>
<accession>A0A4R2FHA6</accession>
<reference evidence="10 11" key="1">
    <citation type="submission" date="2019-03" db="EMBL/GenBank/DDBJ databases">
        <title>Freshwater and sediment microbial communities from various areas in North America, analyzing microbe dynamics in response to fracking.</title>
        <authorList>
            <person name="Lamendella R."/>
        </authorList>
    </citation>
    <scope>NUCLEOTIDE SEQUENCE [LARGE SCALE GENOMIC DNA]</scope>
    <source>
        <strain evidence="10 11">74A</strain>
    </source>
</reference>
<feature type="binding site" evidence="7">
    <location>
        <position position="193"/>
    </location>
    <ligand>
        <name>L-glutamate</name>
        <dbReference type="ChEBI" id="CHEBI:29985"/>
    </ligand>
</feature>
<feature type="binding site" evidence="7">
    <location>
        <position position="123"/>
    </location>
    <ligand>
        <name>Zn(2+)</name>
        <dbReference type="ChEBI" id="CHEBI:29105"/>
    </ligand>
</feature>
<evidence type="ECO:0000256" key="5">
    <source>
        <dbReference type="ARBA" id="ARBA00022840"/>
    </source>
</evidence>
<dbReference type="FunFam" id="3.40.50.620:FF:000093">
    <property type="entry name" value="Glutamyl-Q tRNA(Asp) synthetase"/>
    <property type="match status" value="1"/>
</dbReference>
<keyword evidence="5 7" id="KW-0067">ATP-binding</keyword>
<dbReference type="GO" id="GO:0008270">
    <property type="term" value="F:zinc ion binding"/>
    <property type="evidence" value="ECO:0007669"/>
    <property type="project" value="UniProtKB-UniRule"/>
</dbReference>
<dbReference type="GO" id="GO:0006424">
    <property type="term" value="P:glutamyl-tRNA aminoacylation"/>
    <property type="evidence" value="ECO:0007669"/>
    <property type="project" value="InterPro"/>
</dbReference>
<dbReference type="EMBL" id="SLWF01000024">
    <property type="protein sequence ID" value="TCN81381.1"/>
    <property type="molecule type" value="Genomic_DNA"/>
</dbReference>
<feature type="domain" description="Glutamyl/glutaminyl-tRNA synthetase class Ib catalytic" evidence="9">
    <location>
        <begin position="31"/>
        <end position="258"/>
    </location>
</feature>
<evidence type="ECO:0000256" key="4">
    <source>
        <dbReference type="ARBA" id="ARBA00022833"/>
    </source>
</evidence>
<feature type="binding site" evidence="7">
    <location>
        <position position="211"/>
    </location>
    <ligand>
        <name>L-glutamate</name>
        <dbReference type="ChEBI" id="CHEBI:29985"/>
    </ligand>
</feature>
<dbReference type="HAMAP" id="MF_01428">
    <property type="entry name" value="Glu_Q_tRNA_synth"/>
    <property type="match status" value="1"/>
</dbReference>
<dbReference type="Gene3D" id="3.40.50.620">
    <property type="entry name" value="HUPs"/>
    <property type="match status" value="1"/>
</dbReference>
<dbReference type="PANTHER" id="PTHR43311">
    <property type="entry name" value="GLUTAMATE--TRNA LIGASE"/>
    <property type="match status" value="1"/>
</dbReference>
<dbReference type="NCBIfam" id="NF004314">
    <property type="entry name" value="PRK05710.1-3"/>
    <property type="match status" value="1"/>
</dbReference>
<feature type="binding site" evidence="7">
    <location>
        <position position="252"/>
    </location>
    <ligand>
        <name>ATP</name>
        <dbReference type="ChEBI" id="CHEBI:30616"/>
    </ligand>
</feature>
<gene>
    <name evidence="7" type="primary">gluQ</name>
    <name evidence="10" type="ORF">EDC91_12435</name>
</gene>
<evidence type="ECO:0000256" key="2">
    <source>
        <dbReference type="ARBA" id="ARBA00022723"/>
    </source>
</evidence>
<dbReference type="InterPro" id="IPR014729">
    <property type="entry name" value="Rossmann-like_a/b/a_fold"/>
</dbReference>